<organism evidence="1 2">
    <name type="scientific">Araneus ventricosus</name>
    <name type="common">Orbweaver spider</name>
    <name type="synonym">Epeira ventricosa</name>
    <dbReference type="NCBI Taxonomy" id="182803"/>
    <lineage>
        <taxon>Eukaryota</taxon>
        <taxon>Metazoa</taxon>
        <taxon>Ecdysozoa</taxon>
        <taxon>Arthropoda</taxon>
        <taxon>Chelicerata</taxon>
        <taxon>Arachnida</taxon>
        <taxon>Araneae</taxon>
        <taxon>Araneomorphae</taxon>
        <taxon>Entelegynae</taxon>
        <taxon>Araneoidea</taxon>
        <taxon>Araneidae</taxon>
        <taxon>Araneus</taxon>
    </lineage>
</organism>
<dbReference type="AlphaFoldDB" id="A0A4Y2CJ73"/>
<name>A0A4Y2CJ73_ARAVE</name>
<gene>
    <name evidence="1" type="ORF">AVEN_41042_1</name>
</gene>
<protein>
    <submittedName>
        <fullName evidence="1">Uncharacterized protein</fullName>
    </submittedName>
</protein>
<reference evidence="1 2" key="1">
    <citation type="journal article" date="2019" name="Sci. Rep.">
        <title>Orb-weaving spider Araneus ventricosus genome elucidates the spidroin gene catalogue.</title>
        <authorList>
            <person name="Kono N."/>
            <person name="Nakamura H."/>
            <person name="Ohtoshi R."/>
            <person name="Moran D.A.P."/>
            <person name="Shinohara A."/>
            <person name="Yoshida Y."/>
            <person name="Fujiwara M."/>
            <person name="Mori M."/>
            <person name="Tomita M."/>
            <person name="Arakawa K."/>
        </authorList>
    </citation>
    <scope>NUCLEOTIDE SEQUENCE [LARGE SCALE GENOMIC DNA]</scope>
</reference>
<accession>A0A4Y2CJ73</accession>
<proteinExistence type="predicted"/>
<dbReference type="OrthoDB" id="8121869at2759"/>
<dbReference type="Proteomes" id="UP000499080">
    <property type="component" value="Unassembled WGS sequence"/>
</dbReference>
<dbReference type="EMBL" id="BGPR01000200">
    <property type="protein sequence ID" value="GBM04229.1"/>
    <property type="molecule type" value="Genomic_DNA"/>
</dbReference>
<sequence>MSPVVSWFERLPFIFMNAVSIPVSEELEVLSPSCIEIVQVFTRWEIYNKHQFSRISCARGPHLDCTVLPFVNKAFQCAYQLRVFQFFDVNKCVCKYVIKGSDMAVFELTGGGNYLNEIYQYPNGAIISSNEVVGRILNFSIHEGHNTVIHLSNTLKMIRESTARQKMLLNVPKRLKKQHSHLSSEMSLYALY</sequence>
<evidence type="ECO:0000313" key="2">
    <source>
        <dbReference type="Proteomes" id="UP000499080"/>
    </source>
</evidence>
<keyword evidence="2" id="KW-1185">Reference proteome</keyword>
<evidence type="ECO:0000313" key="1">
    <source>
        <dbReference type="EMBL" id="GBM04229.1"/>
    </source>
</evidence>
<comment type="caution">
    <text evidence="1">The sequence shown here is derived from an EMBL/GenBank/DDBJ whole genome shotgun (WGS) entry which is preliminary data.</text>
</comment>